<evidence type="ECO:0000313" key="7">
    <source>
        <dbReference type="Proteomes" id="UP001310022"/>
    </source>
</evidence>
<dbReference type="Pfam" id="PF01625">
    <property type="entry name" value="PMSR"/>
    <property type="match status" value="1"/>
</dbReference>
<comment type="caution">
    <text evidence="6">The sequence shown here is derived from an EMBL/GenBank/DDBJ whole genome shotgun (WGS) entry which is preliminary data.</text>
</comment>
<name>A0AAN4VVK9_9BACT</name>
<evidence type="ECO:0000259" key="5">
    <source>
        <dbReference type="Pfam" id="PF01625"/>
    </source>
</evidence>
<dbReference type="NCBIfam" id="TIGR00401">
    <property type="entry name" value="msrA"/>
    <property type="match status" value="1"/>
</dbReference>
<evidence type="ECO:0000313" key="6">
    <source>
        <dbReference type="EMBL" id="GJM60217.1"/>
    </source>
</evidence>
<dbReference type="AlphaFoldDB" id="A0AAN4VVK9"/>
<dbReference type="PANTHER" id="PTHR43774">
    <property type="entry name" value="PEPTIDE METHIONINE SULFOXIDE REDUCTASE"/>
    <property type="match status" value="1"/>
</dbReference>
<evidence type="ECO:0000256" key="1">
    <source>
        <dbReference type="ARBA" id="ARBA00023002"/>
    </source>
</evidence>
<dbReference type="InterPro" id="IPR036509">
    <property type="entry name" value="Met_Sox_Rdtase_MsrA_sf"/>
</dbReference>
<proteinExistence type="inferred from homology"/>
<dbReference type="EMBL" id="BQKE01000001">
    <property type="protein sequence ID" value="GJM60217.1"/>
    <property type="molecule type" value="Genomic_DNA"/>
</dbReference>
<dbReference type="GO" id="GO:0008113">
    <property type="term" value="F:peptide-methionine (S)-S-oxide reductase activity"/>
    <property type="evidence" value="ECO:0007669"/>
    <property type="project" value="UniProtKB-UniRule"/>
</dbReference>
<dbReference type="Proteomes" id="UP001310022">
    <property type="component" value="Unassembled WGS sequence"/>
</dbReference>
<dbReference type="PANTHER" id="PTHR43774:SF1">
    <property type="entry name" value="PEPTIDE METHIONINE SULFOXIDE REDUCTASE MSRA 2"/>
    <property type="match status" value="1"/>
</dbReference>
<feature type="domain" description="Peptide methionine sulphoxide reductase MsrA" evidence="5">
    <location>
        <begin position="4"/>
        <end position="156"/>
    </location>
</feature>
<keyword evidence="1 4" id="KW-0560">Oxidoreductase</keyword>
<dbReference type="Gene3D" id="3.30.1060.10">
    <property type="entry name" value="Peptide methionine sulphoxide reductase MsrA"/>
    <property type="match status" value="1"/>
</dbReference>
<sequence>MEIATLGGGCFWCVEAVMQRLHGVDTVVSGYEGGQVKDPTYKQICTGLTGHAEVVQVSFEPEIISFEEILEVFFTTHDPTTLNRQGNDVGTQYRSVIFYHSPTQKATAEKVINQFNKEGLYDDPIVTEVSASTTFYPAEDYHQNYYNENSDKNPYCTFVVAPKVQKLREKFKDKLKPQN</sequence>
<gene>
    <name evidence="6" type="primary">mrsA</name>
    <name evidence="4" type="synonym">msrA</name>
    <name evidence="6" type="ORF">PEDI_07690</name>
</gene>
<evidence type="ECO:0000256" key="3">
    <source>
        <dbReference type="ARBA" id="ARBA00048782"/>
    </source>
</evidence>
<comment type="similarity">
    <text evidence="4">Belongs to the MsrA Met sulfoxide reductase family.</text>
</comment>
<dbReference type="SUPFAM" id="SSF55068">
    <property type="entry name" value="Peptide methionine sulfoxide reductase"/>
    <property type="match status" value="1"/>
</dbReference>
<comment type="function">
    <text evidence="4">Has an important function as a repair enzyme for proteins that have been inactivated by oxidation. Catalyzes the reversible oxidation-reduction of methionine sulfoxide in proteins to methionine.</text>
</comment>
<comment type="catalytic activity">
    <reaction evidence="2 4">
        <text>L-methionyl-[protein] + [thioredoxin]-disulfide + H2O = L-methionyl-(S)-S-oxide-[protein] + [thioredoxin]-dithiol</text>
        <dbReference type="Rhea" id="RHEA:14217"/>
        <dbReference type="Rhea" id="RHEA-COMP:10698"/>
        <dbReference type="Rhea" id="RHEA-COMP:10700"/>
        <dbReference type="Rhea" id="RHEA-COMP:12313"/>
        <dbReference type="Rhea" id="RHEA-COMP:12315"/>
        <dbReference type="ChEBI" id="CHEBI:15377"/>
        <dbReference type="ChEBI" id="CHEBI:16044"/>
        <dbReference type="ChEBI" id="CHEBI:29950"/>
        <dbReference type="ChEBI" id="CHEBI:44120"/>
        <dbReference type="ChEBI" id="CHEBI:50058"/>
        <dbReference type="EC" id="1.8.4.11"/>
    </reaction>
</comment>
<dbReference type="EC" id="1.8.4.11" evidence="4"/>
<evidence type="ECO:0000256" key="4">
    <source>
        <dbReference type="HAMAP-Rule" id="MF_01401"/>
    </source>
</evidence>
<accession>A0AAN4VVK9</accession>
<keyword evidence="7" id="KW-1185">Reference proteome</keyword>
<comment type="catalytic activity">
    <reaction evidence="3 4">
        <text>[thioredoxin]-disulfide + L-methionine + H2O = L-methionine (S)-S-oxide + [thioredoxin]-dithiol</text>
        <dbReference type="Rhea" id="RHEA:19993"/>
        <dbReference type="Rhea" id="RHEA-COMP:10698"/>
        <dbReference type="Rhea" id="RHEA-COMP:10700"/>
        <dbReference type="ChEBI" id="CHEBI:15377"/>
        <dbReference type="ChEBI" id="CHEBI:29950"/>
        <dbReference type="ChEBI" id="CHEBI:50058"/>
        <dbReference type="ChEBI" id="CHEBI:57844"/>
        <dbReference type="ChEBI" id="CHEBI:58772"/>
        <dbReference type="EC" id="1.8.4.11"/>
    </reaction>
</comment>
<reference evidence="6 7" key="1">
    <citation type="submission" date="2021-12" db="EMBL/GenBank/DDBJ databases">
        <title>Genome sequencing of bacteria with rrn-lacking chromosome and rrn-plasmid.</title>
        <authorList>
            <person name="Anda M."/>
            <person name="Iwasaki W."/>
        </authorList>
    </citation>
    <scope>NUCLEOTIDE SEQUENCE [LARGE SCALE GENOMIC DNA]</scope>
    <source>
        <strain evidence="6 7">NBRC 15940</strain>
    </source>
</reference>
<protein>
    <recommendedName>
        <fullName evidence="4">Peptide methionine sulfoxide reductase MsrA</fullName>
        <shortName evidence="4">Protein-methionine-S-oxide reductase</shortName>
        <ecNumber evidence="4">1.8.4.11</ecNumber>
    </recommendedName>
    <alternativeName>
        <fullName evidence="4">Peptide-methionine (S)-S-oxide reductase</fullName>
        <shortName evidence="4">Peptide Met(O) reductase</shortName>
    </alternativeName>
</protein>
<dbReference type="InterPro" id="IPR002569">
    <property type="entry name" value="Met_Sox_Rdtase_MsrA_dom"/>
</dbReference>
<dbReference type="RefSeq" id="WP_338237700.1">
    <property type="nucleotide sequence ID" value="NZ_BQKE01000001.1"/>
</dbReference>
<feature type="active site" evidence="4">
    <location>
        <position position="10"/>
    </location>
</feature>
<evidence type="ECO:0000256" key="2">
    <source>
        <dbReference type="ARBA" id="ARBA00047806"/>
    </source>
</evidence>
<organism evidence="6 7">
    <name type="scientific">Persicobacter diffluens</name>
    <dbReference type="NCBI Taxonomy" id="981"/>
    <lineage>
        <taxon>Bacteria</taxon>
        <taxon>Pseudomonadati</taxon>
        <taxon>Bacteroidota</taxon>
        <taxon>Cytophagia</taxon>
        <taxon>Cytophagales</taxon>
        <taxon>Persicobacteraceae</taxon>
        <taxon>Persicobacter</taxon>
    </lineage>
</organism>
<dbReference type="HAMAP" id="MF_01401">
    <property type="entry name" value="MsrA"/>
    <property type="match status" value="1"/>
</dbReference>